<keyword evidence="1" id="KW-0862">Zinc</keyword>
<feature type="domain" description="G-patch" evidence="5">
    <location>
        <begin position="35"/>
        <end position="81"/>
    </location>
</feature>
<evidence type="ECO:0000313" key="7">
    <source>
        <dbReference type="Proteomes" id="UP000193944"/>
    </source>
</evidence>
<keyword evidence="2" id="KW-0175">Coiled coil</keyword>
<dbReference type="GO" id="GO:0003676">
    <property type="term" value="F:nucleic acid binding"/>
    <property type="evidence" value="ECO:0007669"/>
    <property type="project" value="InterPro"/>
</dbReference>
<dbReference type="Pfam" id="PF01585">
    <property type="entry name" value="G-patch"/>
    <property type="match status" value="1"/>
</dbReference>
<accession>A0A1Y1XK09</accession>
<dbReference type="AlphaFoldDB" id="A0A1Y1XK09"/>
<feature type="region of interest" description="Disordered" evidence="3">
    <location>
        <begin position="227"/>
        <end position="340"/>
    </location>
</feature>
<dbReference type="PROSITE" id="PS50174">
    <property type="entry name" value="G_PATCH"/>
    <property type="match status" value="1"/>
</dbReference>
<evidence type="ECO:0000256" key="1">
    <source>
        <dbReference type="PROSITE-ProRule" id="PRU00042"/>
    </source>
</evidence>
<feature type="domain" description="C2H2-type" evidence="4">
    <location>
        <begin position="133"/>
        <end position="162"/>
    </location>
</feature>
<dbReference type="GO" id="GO:0008270">
    <property type="term" value="F:zinc ion binding"/>
    <property type="evidence" value="ECO:0007669"/>
    <property type="project" value="UniProtKB-KW"/>
</dbReference>
<name>A0A1Y1XK09_9FUNG</name>
<dbReference type="EMBL" id="MCFG01000025">
    <property type="protein sequence ID" value="ORX86097.1"/>
    <property type="molecule type" value="Genomic_DNA"/>
</dbReference>
<feature type="compositionally biased region" description="Polar residues" evidence="3">
    <location>
        <begin position="279"/>
        <end position="295"/>
    </location>
</feature>
<comment type="caution">
    <text evidence="6">The sequence shown here is derived from an EMBL/GenBank/DDBJ whole genome shotgun (WGS) entry which is preliminary data.</text>
</comment>
<evidence type="ECO:0000313" key="6">
    <source>
        <dbReference type="EMBL" id="ORX86097.1"/>
    </source>
</evidence>
<dbReference type="SMART" id="SM00443">
    <property type="entry name" value="G_patch"/>
    <property type="match status" value="1"/>
</dbReference>
<reference evidence="6 7" key="2">
    <citation type="submission" date="2016-08" db="EMBL/GenBank/DDBJ databases">
        <title>Pervasive Adenine N6-methylation of Active Genes in Fungi.</title>
        <authorList>
            <consortium name="DOE Joint Genome Institute"/>
            <person name="Mondo S.J."/>
            <person name="Dannebaum R.O."/>
            <person name="Kuo R.C."/>
            <person name="Labutti K."/>
            <person name="Haridas S."/>
            <person name="Kuo A."/>
            <person name="Salamov A."/>
            <person name="Ahrendt S.R."/>
            <person name="Lipzen A."/>
            <person name="Sullivan W."/>
            <person name="Andreopoulos W.B."/>
            <person name="Clum A."/>
            <person name="Lindquist E."/>
            <person name="Daum C."/>
            <person name="Ramamoorthy G.K."/>
            <person name="Gryganskyi A."/>
            <person name="Culley D."/>
            <person name="Magnuson J.K."/>
            <person name="James T.Y."/>
            <person name="O'Malley M.A."/>
            <person name="Stajich J.E."/>
            <person name="Spatafora J.W."/>
            <person name="Visel A."/>
            <person name="Grigoriev I.V."/>
        </authorList>
    </citation>
    <scope>NUCLEOTIDE SEQUENCE [LARGE SCALE GENOMIC DNA]</scope>
    <source>
        <strain evidence="6 7">S4</strain>
    </source>
</reference>
<dbReference type="OrthoDB" id="4822at2759"/>
<feature type="compositionally biased region" description="Low complexity" evidence="3">
    <location>
        <begin position="306"/>
        <end position="318"/>
    </location>
</feature>
<feature type="compositionally biased region" description="Low complexity" evidence="3">
    <location>
        <begin position="241"/>
        <end position="254"/>
    </location>
</feature>
<dbReference type="PANTHER" id="PTHR47251:SF1">
    <property type="entry name" value="FINGER DOMAIN PROTEIN, PUTATIVE (AFU_ORTHOLOGUE AFUA_3G04180)-RELATED"/>
    <property type="match status" value="1"/>
</dbReference>
<organism evidence="6 7">
    <name type="scientific">Anaeromyces robustus</name>
    <dbReference type="NCBI Taxonomy" id="1754192"/>
    <lineage>
        <taxon>Eukaryota</taxon>
        <taxon>Fungi</taxon>
        <taxon>Fungi incertae sedis</taxon>
        <taxon>Chytridiomycota</taxon>
        <taxon>Chytridiomycota incertae sedis</taxon>
        <taxon>Neocallimastigomycetes</taxon>
        <taxon>Neocallimastigales</taxon>
        <taxon>Neocallimastigaceae</taxon>
        <taxon>Anaeromyces</taxon>
    </lineage>
</organism>
<keyword evidence="1" id="KW-0479">Metal-binding</keyword>
<dbReference type="STRING" id="1754192.A0A1Y1XK09"/>
<feature type="region of interest" description="Disordered" evidence="3">
    <location>
        <begin position="164"/>
        <end position="193"/>
    </location>
</feature>
<keyword evidence="7" id="KW-1185">Reference proteome</keyword>
<feature type="coiled-coil region" evidence="2">
    <location>
        <begin position="101"/>
        <end position="132"/>
    </location>
</feature>
<evidence type="ECO:0000259" key="5">
    <source>
        <dbReference type="PROSITE" id="PS50174"/>
    </source>
</evidence>
<dbReference type="PANTHER" id="PTHR47251">
    <property type="entry name" value="FINGER DOMAIN PROTEIN, PUTATIVE (AFU_ORTHOLOGUE AFUA_3G04180)-RELATED"/>
    <property type="match status" value="1"/>
</dbReference>
<proteinExistence type="predicted"/>
<dbReference type="Proteomes" id="UP000193944">
    <property type="component" value="Unassembled WGS sequence"/>
</dbReference>
<dbReference type="PROSITE" id="PS50157">
    <property type="entry name" value="ZINC_FINGER_C2H2_2"/>
    <property type="match status" value="1"/>
</dbReference>
<dbReference type="PROSITE" id="PS00028">
    <property type="entry name" value="ZINC_FINGER_C2H2_1"/>
    <property type="match status" value="1"/>
</dbReference>
<evidence type="ECO:0000256" key="2">
    <source>
        <dbReference type="SAM" id="Coils"/>
    </source>
</evidence>
<dbReference type="InterPro" id="IPR013087">
    <property type="entry name" value="Znf_C2H2_type"/>
</dbReference>
<dbReference type="SUPFAM" id="SSF57667">
    <property type="entry name" value="beta-beta-alpha zinc fingers"/>
    <property type="match status" value="1"/>
</dbReference>
<protein>
    <submittedName>
        <fullName evidence="6">G-patch-domain-containing protein</fullName>
    </submittedName>
</protein>
<sequence length="340" mass="39240">MDDFDEEYMPSFKNTEEINYINDYERSSMDSPISSSNIGYKLLQKMGWSEGKGLGPQLQGRVDPIRIDIKEDFWGVGKDEEMNSYYELITSKPKATQNEIIANETEEERKIREEKVKQEEELKKELKAINSVFYCSLCNKQYSKISEYEQHLDSYDHNHKKRFLEMRKTEKLNNKKREGEKNRLKEQKRHEKEMQKLTEFANKQQGIINTSKTTNTSMDLEKGIKTINTSNKGGWVNSFENADNNNNLSKNISSKGTPGWKNSFTSEEEKESTTQNNSGWTSPSKDPEPSKNSGVKFSFGMKKSDNITNTTNSTKSNKPTIGFSIGKKPKTTPIKFKFNK</sequence>
<reference evidence="6 7" key="1">
    <citation type="submission" date="2016-08" db="EMBL/GenBank/DDBJ databases">
        <title>A Parts List for Fungal Cellulosomes Revealed by Comparative Genomics.</title>
        <authorList>
            <consortium name="DOE Joint Genome Institute"/>
            <person name="Haitjema C.H."/>
            <person name="Gilmore S.P."/>
            <person name="Henske J.K."/>
            <person name="Solomon K.V."/>
            <person name="De Groot R."/>
            <person name="Kuo A."/>
            <person name="Mondo S.J."/>
            <person name="Salamov A.A."/>
            <person name="Labutti K."/>
            <person name="Zhao Z."/>
            <person name="Chiniquy J."/>
            <person name="Barry K."/>
            <person name="Brewer H.M."/>
            <person name="Purvine S.O."/>
            <person name="Wright A.T."/>
            <person name="Boxma B."/>
            <person name="Van Alen T."/>
            <person name="Hackstein J.H."/>
            <person name="Baker S.E."/>
            <person name="Grigoriev I.V."/>
            <person name="O'Malley M.A."/>
        </authorList>
    </citation>
    <scope>NUCLEOTIDE SEQUENCE [LARGE SCALE GENOMIC DNA]</scope>
    <source>
        <strain evidence="6 7">S4</strain>
    </source>
</reference>
<dbReference type="InterPro" id="IPR036236">
    <property type="entry name" value="Znf_C2H2_sf"/>
</dbReference>
<keyword evidence="1" id="KW-0863">Zinc-finger</keyword>
<dbReference type="InterPro" id="IPR000467">
    <property type="entry name" value="G_patch_dom"/>
</dbReference>
<evidence type="ECO:0000259" key="4">
    <source>
        <dbReference type="PROSITE" id="PS50157"/>
    </source>
</evidence>
<evidence type="ECO:0000256" key="3">
    <source>
        <dbReference type="SAM" id="MobiDB-lite"/>
    </source>
</evidence>
<feature type="compositionally biased region" description="Low complexity" evidence="3">
    <location>
        <begin position="331"/>
        <end position="340"/>
    </location>
</feature>
<gene>
    <name evidence="6" type="ORF">BCR32DRAFT_229136</name>
</gene>